<evidence type="ECO:0000313" key="2">
    <source>
        <dbReference type="Proteomes" id="UP000183299"/>
    </source>
</evidence>
<evidence type="ECO:0008006" key="3">
    <source>
        <dbReference type="Google" id="ProtNLM"/>
    </source>
</evidence>
<dbReference type="EMBL" id="FORY01000004">
    <property type="protein sequence ID" value="SFJ34991.1"/>
    <property type="molecule type" value="Genomic_DNA"/>
</dbReference>
<accession>A0A1I3QP28</accession>
<dbReference type="GeneID" id="98664657"/>
<sequence length="142" mass="15730">MLRQTFDTTNSALVTQNALAEDLNVLALLDWDHLPYELSQPGCGYRMSLLRGEDSDQALGILRHSENAPDILIVDEDFFGSPEAAADICMQIRRAQPDACIIAIESEMWEGESVLAELGLCNETLPANATKRQILEKLRALN</sequence>
<protein>
    <recommendedName>
        <fullName evidence="3">Response regulatory domain-containing protein</fullName>
    </recommendedName>
</protein>
<keyword evidence="2" id="KW-1185">Reference proteome</keyword>
<reference evidence="1 2" key="1">
    <citation type="submission" date="2016-10" db="EMBL/GenBank/DDBJ databases">
        <authorList>
            <person name="de Groot N.N."/>
        </authorList>
    </citation>
    <scope>NUCLEOTIDE SEQUENCE [LARGE SCALE GENOMIC DNA]</scope>
    <source>
        <strain evidence="1 2">CGMCC 1.8891</strain>
    </source>
</reference>
<organism evidence="1 2">
    <name type="scientific">Celeribacter halophilus</name>
    <dbReference type="NCBI Taxonomy" id="576117"/>
    <lineage>
        <taxon>Bacteria</taxon>
        <taxon>Pseudomonadati</taxon>
        <taxon>Pseudomonadota</taxon>
        <taxon>Alphaproteobacteria</taxon>
        <taxon>Rhodobacterales</taxon>
        <taxon>Roseobacteraceae</taxon>
        <taxon>Celeribacter</taxon>
    </lineage>
</organism>
<evidence type="ECO:0000313" key="1">
    <source>
        <dbReference type="EMBL" id="SFJ34991.1"/>
    </source>
</evidence>
<gene>
    <name evidence="1" type="ORF">SAMN04488138_10416</name>
</gene>
<dbReference type="RefSeq" id="WP_066601735.1">
    <property type="nucleotide sequence ID" value="NZ_FORY01000004.1"/>
</dbReference>
<dbReference type="Proteomes" id="UP000183299">
    <property type="component" value="Unassembled WGS sequence"/>
</dbReference>
<dbReference type="OrthoDB" id="7876164at2"/>
<name>A0A1I3QP28_9RHOB</name>
<proteinExistence type="predicted"/>
<dbReference type="AlphaFoldDB" id="A0A1I3QP28"/>